<dbReference type="Pfam" id="PF00067">
    <property type="entry name" value="p450"/>
    <property type="match status" value="1"/>
</dbReference>
<gene>
    <name evidence="3" type="ORF">Cba03nite_66050</name>
</gene>
<keyword evidence="2" id="KW-0479">Metal-binding</keyword>
<dbReference type="AlphaFoldDB" id="A0A8J3NMI4"/>
<reference evidence="3 4" key="1">
    <citation type="submission" date="2021-01" db="EMBL/GenBank/DDBJ databases">
        <title>Whole genome shotgun sequence of Catellatospora bangladeshensis NBRC 107357.</title>
        <authorList>
            <person name="Komaki H."/>
            <person name="Tamura T."/>
        </authorList>
    </citation>
    <scope>NUCLEOTIDE SEQUENCE [LARGE SCALE GENOMIC DNA]</scope>
    <source>
        <strain evidence="3 4">NBRC 107357</strain>
    </source>
</reference>
<dbReference type="InterPro" id="IPR002397">
    <property type="entry name" value="Cyt_P450_B"/>
</dbReference>
<dbReference type="GO" id="GO:0004497">
    <property type="term" value="F:monooxygenase activity"/>
    <property type="evidence" value="ECO:0007669"/>
    <property type="project" value="UniProtKB-KW"/>
</dbReference>
<dbReference type="InterPro" id="IPR001128">
    <property type="entry name" value="Cyt_P450"/>
</dbReference>
<dbReference type="GO" id="GO:0016705">
    <property type="term" value="F:oxidoreductase activity, acting on paired donors, with incorporation or reduction of molecular oxygen"/>
    <property type="evidence" value="ECO:0007669"/>
    <property type="project" value="InterPro"/>
</dbReference>
<dbReference type="Proteomes" id="UP000601223">
    <property type="component" value="Unassembled WGS sequence"/>
</dbReference>
<dbReference type="EMBL" id="BONF01000045">
    <property type="protein sequence ID" value="GIF85256.1"/>
    <property type="molecule type" value="Genomic_DNA"/>
</dbReference>
<sequence length="391" mass="41700">MIPAAESAFARRSPSPATLGSTLAALGRRQPVVFDELMNAPLILRHRDVSAALRDTATFSTAFYGMGPMSEAMIALDGAPHHRLRRVHNRFFSAAASAKYAAAVVPIARRTFGPLAASAEVELVEASIARYPMEVFLALLGIPDELGDQGLAWVRAIITWLGSPMDEAAAAPGLAAYAQLSEYTAALVRQEHDQHRDNMLGEIIRAFEAEGAYSAEAVTTAVVSLLLGGFETTIQMMSATVSALLLNPDALARVRTDGGLAEAAIEEAFRWANPTAGLYRLVTRDTEVAGHALPAGSLAYVCIAAAHFDADAYPEPESFRLDRRERTHLGFGLGPHYCVGAPLARIEVAAALTALLDACPGLRLDPDAQLSFHYGARGFVQHGTEALPILT</sequence>
<dbReference type="PRINTS" id="PR00359">
    <property type="entry name" value="BP450"/>
</dbReference>
<accession>A0A8J3NMI4</accession>
<dbReference type="PANTHER" id="PTHR46696">
    <property type="entry name" value="P450, PUTATIVE (EUROFUNG)-RELATED"/>
    <property type="match status" value="1"/>
</dbReference>
<dbReference type="PRINTS" id="PR00385">
    <property type="entry name" value="P450"/>
</dbReference>
<dbReference type="PROSITE" id="PS00086">
    <property type="entry name" value="CYTOCHROME_P450"/>
    <property type="match status" value="1"/>
</dbReference>
<proteinExistence type="inferred from homology"/>
<comment type="caution">
    <text evidence="3">The sequence shown here is derived from an EMBL/GenBank/DDBJ whole genome shotgun (WGS) entry which is preliminary data.</text>
</comment>
<keyword evidence="2" id="KW-0349">Heme</keyword>
<evidence type="ECO:0000313" key="4">
    <source>
        <dbReference type="Proteomes" id="UP000601223"/>
    </source>
</evidence>
<dbReference type="RefSeq" id="WP_203754852.1">
    <property type="nucleotide sequence ID" value="NZ_BONF01000045.1"/>
</dbReference>
<evidence type="ECO:0000256" key="1">
    <source>
        <dbReference type="ARBA" id="ARBA00010617"/>
    </source>
</evidence>
<dbReference type="SUPFAM" id="SSF48264">
    <property type="entry name" value="Cytochrome P450"/>
    <property type="match status" value="1"/>
</dbReference>
<dbReference type="InterPro" id="IPR017972">
    <property type="entry name" value="Cyt_P450_CS"/>
</dbReference>
<dbReference type="PANTHER" id="PTHR46696:SF1">
    <property type="entry name" value="CYTOCHROME P450 YJIB-RELATED"/>
    <property type="match status" value="1"/>
</dbReference>
<organism evidence="3 4">
    <name type="scientific">Catellatospora bangladeshensis</name>
    <dbReference type="NCBI Taxonomy" id="310355"/>
    <lineage>
        <taxon>Bacteria</taxon>
        <taxon>Bacillati</taxon>
        <taxon>Actinomycetota</taxon>
        <taxon>Actinomycetes</taxon>
        <taxon>Micromonosporales</taxon>
        <taxon>Micromonosporaceae</taxon>
        <taxon>Catellatospora</taxon>
    </lineage>
</organism>
<keyword evidence="2" id="KW-0503">Monooxygenase</keyword>
<comment type="similarity">
    <text evidence="1 2">Belongs to the cytochrome P450 family.</text>
</comment>
<keyword evidence="4" id="KW-1185">Reference proteome</keyword>
<keyword evidence="2" id="KW-0560">Oxidoreductase</keyword>
<dbReference type="GO" id="GO:0005506">
    <property type="term" value="F:iron ion binding"/>
    <property type="evidence" value="ECO:0007669"/>
    <property type="project" value="InterPro"/>
</dbReference>
<dbReference type="GO" id="GO:0020037">
    <property type="term" value="F:heme binding"/>
    <property type="evidence" value="ECO:0007669"/>
    <property type="project" value="InterPro"/>
</dbReference>
<keyword evidence="2" id="KW-0408">Iron</keyword>
<name>A0A8J3NMI4_9ACTN</name>
<evidence type="ECO:0000313" key="3">
    <source>
        <dbReference type="EMBL" id="GIF85256.1"/>
    </source>
</evidence>
<dbReference type="Gene3D" id="1.10.630.10">
    <property type="entry name" value="Cytochrome P450"/>
    <property type="match status" value="1"/>
</dbReference>
<dbReference type="InterPro" id="IPR036396">
    <property type="entry name" value="Cyt_P450_sf"/>
</dbReference>
<protein>
    <submittedName>
        <fullName evidence="3">Cytochrome P450</fullName>
    </submittedName>
</protein>
<evidence type="ECO:0000256" key="2">
    <source>
        <dbReference type="RuleBase" id="RU000461"/>
    </source>
</evidence>